<evidence type="ECO:0000256" key="1">
    <source>
        <dbReference type="SAM" id="MobiDB-lite"/>
    </source>
</evidence>
<feature type="region of interest" description="Disordered" evidence="1">
    <location>
        <begin position="471"/>
        <end position="552"/>
    </location>
</feature>
<evidence type="ECO:0000313" key="3">
    <source>
        <dbReference type="Proteomes" id="UP001147746"/>
    </source>
</evidence>
<dbReference type="PANTHER" id="PTHR22910:SF6">
    <property type="entry name" value="PROTEIN MGARP"/>
    <property type="match status" value="1"/>
</dbReference>
<comment type="caution">
    <text evidence="2">The sequence shown here is derived from an EMBL/GenBank/DDBJ whole genome shotgun (WGS) entry which is preliminary data.</text>
</comment>
<name>A0A9W9U4D1_9EURO</name>
<reference evidence="2" key="2">
    <citation type="journal article" date="2023" name="IMA Fungus">
        <title>Comparative genomic study of the Penicillium genus elucidates a diverse pangenome and 15 lateral gene transfer events.</title>
        <authorList>
            <person name="Petersen C."/>
            <person name="Sorensen T."/>
            <person name="Nielsen M.R."/>
            <person name="Sondergaard T.E."/>
            <person name="Sorensen J.L."/>
            <person name="Fitzpatrick D.A."/>
            <person name="Frisvad J.C."/>
            <person name="Nielsen K.L."/>
        </authorList>
    </citation>
    <scope>NUCLEOTIDE SEQUENCE</scope>
    <source>
        <strain evidence="2">IBT 21472</strain>
    </source>
</reference>
<dbReference type="SMART" id="SM00293">
    <property type="entry name" value="PWWP"/>
    <property type="match status" value="1"/>
</dbReference>
<dbReference type="SUPFAM" id="SSF63748">
    <property type="entry name" value="Tudor/PWWP/MBT"/>
    <property type="match status" value="1"/>
</dbReference>
<dbReference type="PANTHER" id="PTHR22910">
    <property type="entry name" value="PROTEIN MGARP"/>
    <property type="match status" value="1"/>
</dbReference>
<protein>
    <submittedName>
        <fullName evidence="2">Uncharacterized protein</fullName>
    </submittedName>
</protein>
<feature type="compositionally biased region" description="Basic residues" evidence="1">
    <location>
        <begin position="344"/>
        <end position="355"/>
    </location>
</feature>
<dbReference type="InterPro" id="IPR026093">
    <property type="entry name" value="MGARP"/>
</dbReference>
<keyword evidence="3" id="KW-1185">Reference proteome</keyword>
<dbReference type="PROSITE" id="PS50812">
    <property type="entry name" value="PWWP"/>
    <property type="match status" value="1"/>
</dbReference>
<feature type="compositionally biased region" description="Basic and acidic residues" evidence="1">
    <location>
        <begin position="307"/>
        <end position="317"/>
    </location>
</feature>
<dbReference type="InterPro" id="IPR000313">
    <property type="entry name" value="PWWP_dom"/>
</dbReference>
<accession>A0A9W9U4D1</accession>
<proteinExistence type="predicted"/>
<sequence>MADDKPVTAPAEAGKPEPTSADKLEVSETVAASDENPTEPANTTDDKKEPEADGEEPAASGDATEPKGDDENAAAPADAEDGAPKTNGTPASAKKSSKDRRRSSGVGEKSKSLSRKKSQVRMTQLNAKPGEYYLARLRSYAPWPSIICDEEIMPNTLLDNRPVTAMQKDGTYRADYADDGKRAHERTFPVMFFGTNEFAWVPNTQLTPLDPADCKDISEKNKAKGLIAAYKVAAEGHDLQHFKNLLADHQAALQQEIEEAEAEENAKATAKAEKAKKNKRKSKGAETDVDMEDADEKKPKSSKKRKNEAETEAEKPAKTPKTSTKLKLTTPKAPAEEKKTPASKTKKAPAKKGKAAAKDDEEAVEAKEPEKQIDPEELKKKKEKEVLFLRHKLQKGFISRDAPPKEDEMATMSTYFDKLEKHTDLEVSIIRSTKINKVLKMIVKLNTIPRDEEFNFRQRAMNILSSWKTVLDSDTPVGDKDSKPTANGSSKEDDGADTPKLETEEEKEPETKAASEDTPMPDVDADKPEETETEKETTEVDKSEEKTVEASA</sequence>
<feature type="compositionally biased region" description="Basic and acidic residues" evidence="1">
    <location>
        <begin position="264"/>
        <end position="275"/>
    </location>
</feature>
<dbReference type="Pfam" id="PF00855">
    <property type="entry name" value="PWWP"/>
    <property type="match status" value="1"/>
</dbReference>
<feature type="region of interest" description="Disordered" evidence="1">
    <location>
        <begin position="258"/>
        <end position="380"/>
    </location>
</feature>
<evidence type="ECO:0000313" key="2">
    <source>
        <dbReference type="EMBL" id="KAJ5315981.1"/>
    </source>
</evidence>
<feature type="compositionally biased region" description="Basic and acidic residues" evidence="1">
    <location>
        <begin position="490"/>
        <end position="502"/>
    </location>
</feature>
<dbReference type="OrthoDB" id="62853at2759"/>
<dbReference type="Proteomes" id="UP001147746">
    <property type="component" value="Unassembled WGS sequence"/>
</dbReference>
<gene>
    <name evidence="2" type="ORF">N7476_006288</name>
</gene>
<reference evidence="2" key="1">
    <citation type="submission" date="2022-12" db="EMBL/GenBank/DDBJ databases">
        <authorList>
            <person name="Petersen C."/>
        </authorList>
    </citation>
    <scope>NUCLEOTIDE SEQUENCE</scope>
    <source>
        <strain evidence="2">IBT 21472</strain>
    </source>
</reference>
<feature type="region of interest" description="Disordered" evidence="1">
    <location>
        <begin position="1"/>
        <end position="124"/>
    </location>
</feature>
<organism evidence="2 3">
    <name type="scientific">Penicillium atrosanguineum</name>
    <dbReference type="NCBI Taxonomy" id="1132637"/>
    <lineage>
        <taxon>Eukaryota</taxon>
        <taxon>Fungi</taxon>
        <taxon>Dikarya</taxon>
        <taxon>Ascomycota</taxon>
        <taxon>Pezizomycotina</taxon>
        <taxon>Eurotiomycetes</taxon>
        <taxon>Eurotiomycetidae</taxon>
        <taxon>Eurotiales</taxon>
        <taxon>Aspergillaceae</taxon>
        <taxon>Penicillium</taxon>
    </lineage>
</organism>
<dbReference type="EMBL" id="JAPZBO010000005">
    <property type="protein sequence ID" value="KAJ5315981.1"/>
    <property type="molecule type" value="Genomic_DNA"/>
</dbReference>
<feature type="compositionally biased region" description="Basic and acidic residues" evidence="1">
    <location>
        <begin position="524"/>
        <end position="552"/>
    </location>
</feature>
<dbReference type="GO" id="GO:0005739">
    <property type="term" value="C:mitochondrion"/>
    <property type="evidence" value="ECO:0007669"/>
    <property type="project" value="InterPro"/>
</dbReference>
<feature type="compositionally biased region" description="Basic and acidic residues" evidence="1">
    <location>
        <begin position="364"/>
        <end position="380"/>
    </location>
</feature>
<dbReference type="Gene3D" id="2.30.30.140">
    <property type="match status" value="1"/>
</dbReference>
<feature type="compositionally biased region" description="Low complexity" evidence="1">
    <location>
        <begin position="319"/>
        <end position="333"/>
    </location>
</feature>
<dbReference type="AlphaFoldDB" id="A0A9W9U4D1"/>